<organism evidence="1 2">
    <name type="scientific">Candidatus Hakubella thermalkaliphila</name>
    <dbReference type="NCBI Taxonomy" id="2754717"/>
    <lineage>
        <taxon>Bacteria</taxon>
        <taxon>Bacillati</taxon>
        <taxon>Actinomycetota</taxon>
        <taxon>Actinomycetota incertae sedis</taxon>
        <taxon>Candidatus Hakubellales</taxon>
        <taxon>Candidatus Hakubellaceae</taxon>
        <taxon>Candidatus Hakubella</taxon>
    </lineage>
</organism>
<dbReference type="AlphaFoldDB" id="A0A6V8P192"/>
<evidence type="ECO:0008006" key="3">
    <source>
        <dbReference type="Google" id="ProtNLM"/>
    </source>
</evidence>
<dbReference type="EMBL" id="BLRX01000482">
    <property type="protein sequence ID" value="GFP26268.1"/>
    <property type="molecule type" value="Genomic_DNA"/>
</dbReference>
<name>A0A6V8P192_9ACTN</name>
<sequence>WRRETKTRFRLLWKPILETIEYDQRIDGIFPLVTNRRDLSALEIHDIFKSKQPMVEKRHDMLKNVLSATPAFLKSVSRMEALLFLVYVSLTVHALIEREVRNRMRERGEESLPLYPEERECRAPTARRILEVFSDLQRHLLLKEGQIVQKFMPELSSIQKQVLSLIGIPPEDYGESSQSLAVVN</sequence>
<reference evidence="1 2" key="1">
    <citation type="journal article" date="2020" name="Front. Microbiol.">
        <title>Single-cell genomics of novel Actinobacteria with the Wood-Ljungdahl pathway discovered in a serpentinizing system.</title>
        <authorList>
            <person name="Merino N."/>
            <person name="Kawai M."/>
            <person name="Boyd E.S."/>
            <person name="Colman D.R."/>
            <person name="McGlynn S.E."/>
            <person name="Nealson K.H."/>
            <person name="Kurokawa K."/>
            <person name="Hongoh Y."/>
        </authorList>
    </citation>
    <scope>NUCLEOTIDE SEQUENCE [LARGE SCALE GENOMIC DNA]</scope>
    <source>
        <strain evidence="1 2">S25</strain>
    </source>
</reference>
<feature type="non-terminal residue" evidence="1">
    <location>
        <position position="1"/>
    </location>
</feature>
<dbReference type="Proteomes" id="UP000543224">
    <property type="component" value="Unassembled WGS sequence"/>
</dbReference>
<protein>
    <recommendedName>
        <fullName evidence="3">Transposase IS4-like domain-containing protein</fullName>
    </recommendedName>
</protein>
<proteinExistence type="predicted"/>
<evidence type="ECO:0000313" key="2">
    <source>
        <dbReference type="Proteomes" id="UP000543224"/>
    </source>
</evidence>
<comment type="caution">
    <text evidence="1">The sequence shown here is derived from an EMBL/GenBank/DDBJ whole genome shotgun (WGS) entry which is preliminary data.</text>
</comment>
<gene>
    <name evidence="1" type="ORF">HKBW3S25_01759</name>
</gene>
<evidence type="ECO:0000313" key="1">
    <source>
        <dbReference type="EMBL" id="GFP26268.1"/>
    </source>
</evidence>
<accession>A0A6V8P192</accession>